<organism evidence="2 3">
    <name type="scientific">Pseudofrankia asymbiotica</name>
    <dbReference type="NCBI Taxonomy" id="1834516"/>
    <lineage>
        <taxon>Bacteria</taxon>
        <taxon>Bacillati</taxon>
        <taxon>Actinomycetota</taxon>
        <taxon>Actinomycetes</taxon>
        <taxon>Frankiales</taxon>
        <taxon>Frankiaceae</taxon>
        <taxon>Pseudofrankia</taxon>
    </lineage>
</organism>
<dbReference type="EMBL" id="MOMC01000074">
    <property type="protein sequence ID" value="ONH24168.1"/>
    <property type="molecule type" value="Genomic_DNA"/>
</dbReference>
<dbReference type="OrthoDB" id="3213364at2"/>
<sequence>MSRPDPSDPADLVERLDALVRGLLAHGVSHPADLVASEDGRALTDLVFPAGSGAGSVHDRAIRTHRLIVAAVAALGRPAAPALEALLDLHPAARPAGRRPMLTRTERREQAGTYYRVAGDTIRRHHEPRLVRRLAMEIYQRARLGDLTTHGAPEHSRPRHAPAPPDQYRTGTPVPDAGRAPRERG</sequence>
<dbReference type="Proteomes" id="UP000188929">
    <property type="component" value="Unassembled WGS sequence"/>
</dbReference>
<feature type="region of interest" description="Disordered" evidence="1">
    <location>
        <begin position="148"/>
        <end position="185"/>
    </location>
</feature>
<evidence type="ECO:0000313" key="2">
    <source>
        <dbReference type="EMBL" id="ONH24168.1"/>
    </source>
</evidence>
<dbReference type="RefSeq" id="WP_076820923.1">
    <property type="nucleotide sequence ID" value="NZ_MOMC01000074.1"/>
</dbReference>
<evidence type="ECO:0000256" key="1">
    <source>
        <dbReference type="SAM" id="MobiDB-lite"/>
    </source>
</evidence>
<dbReference type="AlphaFoldDB" id="A0A1V2I253"/>
<evidence type="ECO:0000313" key="3">
    <source>
        <dbReference type="Proteomes" id="UP000188929"/>
    </source>
</evidence>
<accession>A0A1V2I253</accession>
<protein>
    <submittedName>
        <fullName evidence="2">Uncharacterized protein</fullName>
    </submittedName>
</protein>
<comment type="caution">
    <text evidence="2">The sequence shown here is derived from an EMBL/GenBank/DDBJ whole genome shotgun (WGS) entry which is preliminary data.</text>
</comment>
<reference evidence="3" key="1">
    <citation type="submission" date="2016-10" db="EMBL/GenBank/DDBJ databases">
        <title>Frankia sp. NRRL B-16386 Genome sequencing.</title>
        <authorList>
            <person name="Ghodhbane-Gtari F."/>
            <person name="Swanson E."/>
            <person name="Gueddou A."/>
            <person name="Hezbri K."/>
            <person name="Ktari K."/>
            <person name="Nouioui I."/>
            <person name="Morris K."/>
            <person name="Simpson S."/>
            <person name="Abebe-Akele F."/>
            <person name="Thomas K."/>
            <person name="Gtari M."/>
            <person name="Tisa L.S."/>
        </authorList>
    </citation>
    <scope>NUCLEOTIDE SEQUENCE [LARGE SCALE GENOMIC DNA]</scope>
    <source>
        <strain evidence="3">NRRL B-16386</strain>
    </source>
</reference>
<gene>
    <name evidence="2" type="ORF">BL253_30895</name>
</gene>
<proteinExistence type="predicted"/>
<name>A0A1V2I253_9ACTN</name>
<keyword evidence="3" id="KW-1185">Reference proteome</keyword>